<organism evidence="1 2">
    <name type="scientific">Clostridium tagluense</name>
    <dbReference type="NCBI Taxonomy" id="360422"/>
    <lineage>
        <taxon>Bacteria</taxon>
        <taxon>Bacillati</taxon>
        <taxon>Bacillota</taxon>
        <taxon>Clostridia</taxon>
        <taxon>Eubacteriales</taxon>
        <taxon>Clostridiaceae</taxon>
        <taxon>Clostridium</taxon>
    </lineage>
</organism>
<dbReference type="EMBL" id="BHYK01000045">
    <property type="protein sequence ID" value="GCD12892.1"/>
    <property type="molecule type" value="Genomic_DNA"/>
</dbReference>
<evidence type="ECO:0000313" key="1">
    <source>
        <dbReference type="EMBL" id="GCD12892.1"/>
    </source>
</evidence>
<gene>
    <name evidence="1" type="ORF">Ctaglu_45150</name>
</gene>
<dbReference type="Proteomes" id="UP000287872">
    <property type="component" value="Unassembled WGS sequence"/>
</dbReference>
<comment type="caution">
    <text evidence="1">The sequence shown here is derived from an EMBL/GenBank/DDBJ whole genome shotgun (WGS) entry which is preliminary data.</text>
</comment>
<evidence type="ECO:0000313" key="2">
    <source>
        <dbReference type="Proteomes" id="UP000287872"/>
    </source>
</evidence>
<reference evidence="1 2" key="1">
    <citation type="submission" date="2018-11" db="EMBL/GenBank/DDBJ databases">
        <title>Genome sequencing and assembly of Clostridium tagluense strain A121.</title>
        <authorList>
            <person name="Murakami T."/>
            <person name="Segawa T."/>
            <person name="Shcherbakova V.A."/>
            <person name="Mori H."/>
            <person name="Yoshimura Y."/>
        </authorList>
    </citation>
    <scope>NUCLEOTIDE SEQUENCE [LARGE SCALE GENOMIC DNA]</scope>
    <source>
        <strain evidence="1 2">A121</strain>
    </source>
</reference>
<protein>
    <submittedName>
        <fullName evidence="1">Uncharacterized protein</fullName>
    </submittedName>
</protein>
<keyword evidence="2" id="KW-1185">Reference proteome</keyword>
<proteinExistence type="predicted"/>
<accession>A0A401UTK7</accession>
<dbReference type="AlphaFoldDB" id="A0A401UTK7"/>
<dbReference type="RefSeq" id="WP_125005953.1">
    <property type="nucleotide sequence ID" value="NZ_BHYK01000045.1"/>
</dbReference>
<name>A0A401UTK7_9CLOT</name>
<sequence>MIDNVNKSLKNFLDKAMEEKTDIYIVNYDDFGEADGVGYIQQLKVVYNREHDFASLFFNNENGLLEEAYLTSRWLNFNYIEMNRALQLN</sequence>